<dbReference type="NCBIfam" id="NF005108">
    <property type="entry name" value="PRK06545.1-6"/>
    <property type="match status" value="1"/>
</dbReference>
<dbReference type="KEGG" id="cpoy:GP475_01095"/>
<dbReference type="InterPro" id="IPR003099">
    <property type="entry name" value="Prephen_DH"/>
</dbReference>
<evidence type="ECO:0000256" key="2">
    <source>
        <dbReference type="ARBA" id="ARBA00023002"/>
    </source>
</evidence>
<proteinExistence type="inferred from homology"/>
<dbReference type="EC" id="1.3.1.12" evidence="4"/>
<dbReference type="GO" id="GO:0004665">
    <property type="term" value="F:prephenate dehydrogenase (NADP+) activity"/>
    <property type="evidence" value="ECO:0007669"/>
    <property type="project" value="InterPro"/>
</dbReference>
<dbReference type="Proteomes" id="UP000516320">
    <property type="component" value="Chromosome"/>
</dbReference>
<dbReference type="Pfam" id="PF20463">
    <property type="entry name" value="PDH_C"/>
    <property type="match status" value="1"/>
</dbReference>
<dbReference type="Pfam" id="PF02153">
    <property type="entry name" value="PDH_N"/>
    <property type="match status" value="1"/>
</dbReference>
<evidence type="ECO:0000313" key="4">
    <source>
        <dbReference type="EMBL" id="QNQ89383.1"/>
    </source>
</evidence>
<dbReference type="SUPFAM" id="SSF48179">
    <property type="entry name" value="6-phosphogluconate dehydrogenase C-terminal domain-like"/>
    <property type="match status" value="1"/>
</dbReference>
<dbReference type="GO" id="GO:0006571">
    <property type="term" value="P:tyrosine biosynthetic process"/>
    <property type="evidence" value="ECO:0007669"/>
    <property type="project" value="InterPro"/>
</dbReference>
<dbReference type="InterPro" id="IPR046825">
    <property type="entry name" value="PDH_C"/>
</dbReference>
<dbReference type="InterPro" id="IPR036291">
    <property type="entry name" value="NAD(P)-bd_dom_sf"/>
</dbReference>
<name>A0A7H0SLF8_9CORY</name>
<evidence type="ECO:0000313" key="5">
    <source>
        <dbReference type="Proteomes" id="UP000516320"/>
    </source>
</evidence>
<dbReference type="PANTHER" id="PTHR21363">
    <property type="entry name" value="PREPHENATE DEHYDROGENASE"/>
    <property type="match status" value="1"/>
</dbReference>
<dbReference type="AlphaFoldDB" id="A0A7H0SLF8"/>
<evidence type="ECO:0000259" key="3">
    <source>
        <dbReference type="PROSITE" id="PS51176"/>
    </source>
</evidence>
<dbReference type="PANTHER" id="PTHR21363:SF0">
    <property type="entry name" value="PREPHENATE DEHYDROGENASE [NADP(+)]"/>
    <property type="match status" value="1"/>
</dbReference>
<dbReference type="Gene3D" id="1.10.3660.10">
    <property type="entry name" value="6-phosphogluconate dehydrogenase C-terminal like domain"/>
    <property type="match status" value="1"/>
</dbReference>
<dbReference type="GO" id="GO:0070403">
    <property type="term" value="F:NAD+ binding"/>
    <property type="evidence" value="ECO:0007669"/>
    <property type="project" value="InterPro"/>
</dbReference>
<dbReference type="InterPro" id="IPR008927">
    <property type="entry name" value="6-PGluconate_DH-like_C_sf"/>
</dbReference>
<organism evidence="4 5">
    <name type="scientific">Corynebacterium poyangense</name>
    <dbReference type="NCBI Taxonomy" id="2684405"/>
    <lineage>
        <taxon>Bacteria</taxon>
        <taxon>Bacillati</taxon>
        <taxon>Actinomycetota</taxon>
        <taxon>Actinomycetes</taxon>
        <taxon>Mycobacteriales</taxon>
        <taxon>Corynebacteriaceae</taxon>
        <taxon>Corynebacterium</taxon>
    </lineage>
</organism>
<gene>
    <name evidence="4" type="ORF">GP475_01095</name>
</gene>
<feature type="domain" description="Prephenate/arogenate dehydrogenase" evidence="3">
    <location>
        <begin position="25"/>
        <end position="328"/>
    </location>
</feature>
<keyword evidence="5" id="KW-1185">Reference proteome</keyword>
<evidence type="ECO:0000256" key="1">
    <source>
        <dbReference type="ARBA" id="ARBA00007964"/>
    </source>
</evidence>
<dbReference type="SUPFAM" id="SSF51735">
    <property type="entry name" value="NAD(P)-binding Rossmann-fold domains"/>
    <property type="match status" value="1"/>
</dbReference>
<dbReference type="EMBL" id="CP046884">
    <property type="protein sequence ID" value="QNQ89383.1"/>
    <property type="molecule type" value="Genomic_DNA"/>
</dbReference>
<comment type="similarity">
    <text evidence="1">Belongs to the prephenate/arogenate dehydrogenase family.</text>
</comment>
<dbReference type="InterPro" id="IPR046826">
    <property type="entry name" value="PDH_N"/>
</dbReference>
<dbReference type="Gene3D" id="3.40.50.720">
    <property type="entry name" value="NAD(P)-binding Rossmann-like Domain"/>
    <property type="match status" value="1"/>
</dbReference>
<reference evidence="4 5" key="1">
    <citation type="submission" date="2019-12" db="EMBL/GenBank/DDBJ databases">
        <title>Corynebacterium sp. nov., isolated from feces of the Anser Albifrons in China.</title>
        <authorList>
            <person name="Liu Q."/>
        </authorList>
    </citation>
    <scope>NUCLEOTIDE SEQUENCE [LARGE SCALE GENOMIC DNA]</scope>
    <source>
        <strain evidence="4 5">4H37-19</strain>
    </source>
</reference>
<dbReference type="PROSITE" id="PS51176">
    <property type="entry name" value="PDH_ADH"/>
    <property type="match status" value="1"/>
</dbReference>
<accession>A0A7H0SLF8</accession>
<dbReference type="InterPro" id="IPR050812">
    <property type="entry name" value="Preph/Arog_dehydrog"/>
</dbReference>
<dbReference type="GO" id="GO:0008977">
    <property type="term" value="F:prephenate dehydrogenase (NAD+) activity"/>
    <property type="evidence" value="ECO:0007669"/>
    <property type="project" value="UniProtKB-EC"/>
</dbReference>
<keyword evidence="2 4" id="KW-0560">Oxidoreductase</keyword>
<sequence>MPHSYPVSVVGICHTCQVINRFLTKPICILGLGLIGGSLLRDLKAAGQLAYGYNRSASGARHAASEGFDVSDDLESTLSRAETDEALIVIATPIGAVDGMLDKIKELAPSCGITDVVSVKSQVYDLVGSHGLADRYVGGHPMAGTADSGWKASQEGLFQGAAWVITFDHALDTHGAVSSSWVELWYEVARMIKLTGAEIIPSRVDHHDAAVARVSHLPHLLAETLAVVGDNGGALSLSLAAGSFRDGTRVAGTAPALVQGMCETNSEALVKALDEAIELLAEARTGLTAKRPSIAELADAGYRSRIRYEARSGLGAAQQDAHVATTSVSGRPVLRLLPGAPGWVKQLIHAESLGARIEVF</sequence>
<protein>
    <submittedName>
        <fullName evidence="4">Prephenate dehydrogenase</fullName>
        <ecNumber evidence="4">1.3.1.12</ecNumber>
    </submittedName>
</protein>